<dbReference type="Pfam" id="PF10173">
    <property type="entry name" value="Mit_KHE1"/>
    <property type="match status" value="1"/>
</dbReference>
<dbReference type="GO" id="GO:1902600">
    <property type="term" value="P:proton transmembrane transport"/>
    <property type="evidence" value="ECO:0007669"/>
    <property type="project" value="TreeGrafter"/>
</dbReference>
<proteinExistence type="predicted"/>
<dbReference type="EMBL" id="GDKF01009678">
    <property type="protein sequence ID" value="JAT68944.1"/>
    <property type="molecule type" value="Transcribed_RNA"/>
</dbReference>
<organism evidence="1">
    <name type="scientific">Auxenochlorella protothecoides</name>
    <name type="common">Green microalga</name>
    <name type="synonym">Chlorella protothecoides</name>
    <dbReference type="NCBI Taxonomy" id="3075"/>
    <lineage>
        <taxon>Eukaryota</taxon>
        <taxon>Viridiplantae</taxon>
        <taxon>Chlorophyta</taxon>
        <taxon>core chlorophytes</taxon>
        <taxon>Trebouxiophyceae</taxon>
        <taxon>Chlorellales</taxon>
        <taxon>Chlorellaceae</taxon>
        <taxon>Auxenochlorella</taxon>
    </lineage>
</organism>
<dbReference type="GO" id="GO:0005743">
    <property type="term" value="C:mitochondrial inner membrane"/>
    <property type="evidence" value="ECO:0007669"/>
    <property type="project" value="TreeGrafter"/>
</dbReference>
<dbReference type="GO" id="GO:0006813">
    <property type="term" value="P:potassium ion transport"/>
    <property type="evidence" value="ECO:0007669"/>
    <property type="project" value="TreeGrafter"/>
</dbReference>
<protein>
    <submittedName>
        <fullName evidence="1">Uncharacterized protein</fullName>
    </submittedName>
</protein>
<reference evidence="1" key="1">
    <citation type="submission" date="2015-08" db="EMBL/GenBank/DDBJ databases">
        <authorList>
            <person name="Babu N.S."/>
            <person name="Beckwith C.J."/>
            <person name="Beseler K.G."/>
            <person name="Brison A."/>
            <person name="Carone J.V."/>
            <person name="Caskin T.P."/>
            <person name="Diamond M."/>
            <person name="Durham M.E."/>
            <person name="Foxe J.M."/>
            <person name="Go M."/>
            <person name="Henderson B.A."/>
            <person name="Jones I.B."/>
            <person name="McGettigan J.A."/>
            <person name="Micheletti S.J."/>
            <person name="Nasrallah M.E."/>
            <person name="Ortiz D."/>
            <person name="Piller C.R."/>
            <person name="Privatt S.R."/>
            <person name="Schneider S.L."/>
            <person name="Sharp S."/>
            <person name="Smith T.C."/>
            <person name="Stanton J.D."/>
            <person name="Ullery H.E."/>
            <person name="Wilson R.J."/>
            <person name="Serrano M.G."/>
            <person name="Buck G."/>
            <person name="Lee V."/>
            <person name="Wang Y."/>
            <person name="Carvalho R."/>
            <person name="Voegtly L."/>
            <person name="Shi R."/>
            <person name="Duckworth R."/>
            <person name="Johnson A."/>
            <person name="Loviza R."/>
            <person name="Walstead R."/>
            <person name="Shah Z."/>
            <person name="Kiflezghi M."/>
            <person name="Wade K."/>
            <person name="Ball S.L."/>
            <person name="Bradley K.W."/>
            <person name="Asai D.J."/>
            <person name="Bowman C.A."/>
            <person name="Russell D.A."/>
            <person name="Pope W.H."/>
            <person name="Jacobs-Sera D."/>
            <person name="Hendrix R.W."/>
            <person name="Hatfull G.F."/>
        </authorList>
    </citation>
    <scope>NUCLEOTIDE SEQUENCE</scope>
</reference>
<accession>A0A1D1ZPN6</accession>
<sequence length="178" mass="20284">MKAAVLPIFRSQWLWHAWSGESAQVLVKAPHWRTGRNLEERIQLLSETLKVKFQEKLMGEWTKLEQAKAGTLRNRGYKLAQAVLSREDPMETFLKSVPDPPAPLEVIAPDVFEERYVRRRLRMLAASSQRRHRSRMGLWLLALLPQAPILVCRGPAMASSPRWAVCPAMASNECQCGP</sequence>
<dbReference type="AlphaFoldDB" id="A0A1D1ZPN6"/>
<evidence type="ECO:0000313" key="1">
    <source>
        <dbReference type="EMBL" id="JAT68944.1"/>
    </source>
</evidence>
<dbReference type="PANTHER" id="PTHR28062:SF1">
    <property type="entry name" value="TRANSMEMBRANE PROTEIN"/>
    <property type="match status" value="1"/>
</dbReference>
<gene>
    <name evidence="1" type="ORF">g.11393</name>
</gene>
<name>A0A1D1ZPN6_AUXPR</name>
<dbReference type="PANTHER" id="PTHR28062">
    <property type="entry name" value="K+-H+ EXCHANGE-LIKE PROTEIN"/>
    <property type="match status" value="1"/>
</dbReference>
<dbReference type="InterPro" id="IPR018786">
    <property type="entry name" value="Mit_KHE1"/>
</dbReference>